<evidence type="ECO:0000313" key="1">
    <source>
        <dbReference type="EMBL" id="KNE22493.1"/>
    </source>
</evidence>
<dbReference type="RefSeq" id="WP_050349969.1">
    <property type="nucleotide sequence ID" value="NZ_CP073011.1"/>
</dbReference>
<protein>
    <submittedName>
        <fullName evidence="1">Uncharacterized protein</fullName>
    </submittedName>
</protein>
<sequence length="86" mass="9993">MLQAIKDRPEWAVKLSSSSFNLSAAVAKLISYREILEEKRKDDEFYLQIKNAFQENAEMDLRLAESFMDVSFEADQKVKGDEDEIE</sequence>
<dbReference type="AlphaFoldDB" id="A0A0L0QWB6"/>
<proteinExistence type="predicted"/>
<evidence type="ECO:0000313" key="2">
    <source>
        <dbReference type="Proteomes" id="UP000036780"/>
    </source>
</evidence>
<dbReference type="GeneID" id="66869400"/>
<dbReference type="Proteomes" id="UP000036780">
    <property type="component" value="Unassembled WGS sequence"/>
</dbReference>
<organism evidence="1 2">
    <name type="scientific">Virgibacillus pantothenticus</name>
    <dbReference type="NCBI Taxonomy" id="1473"/>
    <lineage>
        <taxon>Bacteria</taxon>
        <taxon>Bacillati</taxon>
        <taxon>Bacillota</taxon>
        <taxon>Bacilli</taxon>
        <taxon>Bacillales</taxon>
        <taxon>Bacillaceae</taxon>
        <taxon>Virgibacillus</taxon>
    </lineage>
</organism>
<accession>A0A0L0QWB6</accession>
<keyword evidence="2" id="KW-1185">Reference proteome</keyword>
<dbReference type="EMBL" id="LGTO01000002">
    <property type="protein sequence ID" value="KNE22493.1"/>
    <property type="molecule type" value="Genomic_DNA"/>
</dbReference>
<gene>
    <name evidence="1" type="ORF">AFK71_02430</name>
</gene>
<name>A0A0L0QWB6_VIRPA</name>
<dbReference type="PATRIC" id="fig|1473.5.peg.3414"/>
<comment type="caution">
    <text evidence="1">The sequence shown here is derived from an EMBL/GenBank/DDBJ whole genome shotgun (WGS) entry which is preliminary data.</text>
</comment>
<reference evidence="2" key="1">
    <citation type="submission" date="2015-07" db="EMBL/GenBank/DDBJ databases">
        <title>Fjat-10053 dsm26.</title>
        <authorList>
            <person name="Liu B."/>
            <person name="Wang J."/>
            <person name="Zhu Y."/>
            <person name="Liu G."/>
            <person name="Chen Q."/>
            <person name="Chen Z."/>
            <person name="Lan J."/>
            <person name="Che J."/>
            <person name="Ge C."/>
            <person name="Shi H."/>
            <person name="Pan Z."/>
            <person name="Liu X."/>
        </authorList>
    </citation>
    <scope>NUCLEOTIDE SEQUENCE [LARGE SCALE GENOMIC DNA]</scope>
    <source>
        <strain evidence="2">DSM 26</strain>
    </source>
</reference>